<accession>K9IY49</accession>
<organism evidence="2">
    <name type="scientific">Desmodus rotundus</name>
    <name type="common">Vampire bat</name>
    <dbReference type="NCBI Taxonomy" id="9430"/>
    <lineage>
        <taxon>Eukaryota</taxon>
        <taxon>Metazoa</taxon>
        <taxon>Chordata</taxon>
        <taxon>Craniata</taxon>
        <taxon>Vertebrata</taxon>
        <taxon>Euteleostomi</taxon>
        <taxon>Mammalia</taxon>
        <taxon>Eutheria</taxon>
        <taxon>Laurasiatheria</taxon>
        <taxon>Chiroptera</taxon>
        <taxon>Yangochiroptera</taxon>
        <taxon>Phyllostomidae</taxon>
        <taxon>Desmodontinae</taxon>
        <taxon>Desmodus</taxon>
    </lineage>
</organism>
<dbReference type="EMBL" id="GABZ01008556">
    <property type="protein sequence ID" value="JAA44969.1"/>
    <property type="molecule type" value="mRNA"/>
</dbReference>
<dbReference type="AlphaFoldDB" id="K9IY49"/>
<feature type="transmembrane region" description="Helical" evidence="1">
    <location>
        <begin position="55"/>
        <end position="76"/>
    </location>
</feature>
<name>K9IY49_DESRO</name>
<keyword evidence="1" id="KW-0812">Transmembrane</keyword>
<keyword evidence="1" id="KW-1133">Transmembrane helix</keyword>
<reference evidence="2" key="1">
    <citation type="submission" date="2012-11" db="EMBL/GenBank/DDBJ databases">
        <title>The Vampirome: Transcriptome and Proteome Analysis of the Submandibular and Accessory Glands of the Vampire Bat and Vector of Human Rabies, Desmodus rotundus.</title>
        <authorList>
            <person name="Francischetti I.M.B."/>
            <person name="Assumpcao T.C.F."/>
            <person name="Ma D."/>
            <person name="Vicente E.C."/>
            <person name="Ribeiro J.M.C."/>
        </authorList>
    </citation>
    <scope>NUCLEOTIDE SEQUENCE</scope>
    <source>
        <tissue evidence="2">Salivary gland</tissue>
    </source>
</reference>
<evidence type="ECO:0000313" key="2">
    <source>
        <dbReference type="EMBL" id="JAA44969.1"/>
    </source>
</evidence>
<feature type="transmembrane region" description="Helical" evidence="1">
    <location>
        <begin position="83"/>
        <end position="102"/>
    </location>
</feature>
<protein>
    <submittedName>
        <fullName evidence="2">Uncharacterized protein</fullName>
    </submittedName>
</protein>
<proteinExistence type="evidence at transcript level"/>
<feature type="transmembrane region" description="Helical" evidence="1">
    <location>
        <begin position="14"/>
        <end position="35"/>
    </location>
</feature>
<sequence>MCLWALCMSSLEKCLFKSFVHFLVGLLVFLEWTRVNSLYILEIKPFSEVSLANMFSHRVGSFVILLMFSLAIQKLFILRRSNLFILSFMSLALGDISMKILLHGISEIFLCSPLGL</sequence>
<evidence type="ECO:0000256" key="1">
    <source>
        <dbReference type="SAM" id="Phobius"/>
    </source>
</evidence>
<keyword evidence="1" id="KW-0472">Membrane</keyword>